<sequence>MRGKTLFAFILLVVISHSCRPQRDVAGYDQYRLYKKLIYIDNILQDLIPLKVNEFYYSLLKDKDLSKKYQEYDTIRREHNIYVFTKKAKDGYLNVNKGLMTFIASNDSNEVEVKSIRYIIDDEAIIKEENIAKLLALEKRKIKNVIYDFSNETDLLSVKIITR</sequence>
<dbReference type="EMBL" id="JBHRTA010000012">
    <property type="protein sequence ID" value="MFC3197065.1"/>
    <property type="molecule type" value="Genomic_DNA"/>
</dbReference>
<name>A0ABV7JJM5_9SPHI</name>
<evidence type="ECO:0000313" key="2">
    <source>
        <dbReference type="Proteomes" id="UP001595526"/>
    </source>
</evidence>
<dbReference type="Proteomes" id="UP001595526">
    <property type="component" value="Unassembled WGS sequence"/>
</dbReference>
<keyword evidence="2" id="KW-1185">Reference proteome</keyword>
<proteinExistence type="predicted"/>
<reference evidence="2" key="1">
    <citation type="journal article" date="2019" name="Int. J. Syst. Evol. Microbiol.">
        <title>The Global Catalogue of Microorganisms (GCM) 10K type strain sequencing project: providing services to taxonomists for standard genome sequencing and annotation.</title>
        <authorList>
            <consortium name="The Broad Institute Genomics Platform"/>
            <consortium name="The Broad Institute Genome Sequencing Center for Infectious Disease"/>
            <person name="Wu L."/>
            <person name="Ma J."/>
        </authorList>
    </citation>
    <scope>NUCLEOTIDE SEQUENCE [LARGE SCALE GENOMIC DNA]</scope>
    <source>
        <strain evidence="2">KCTC 52416</strain>
    </source>
</reference>
<evidence type="ECO:0000313" key="1">
    <source>
        <dbReference type="EMBL" id="MFC3197065.1"/>
    </source>
</evidence>
<organism evidence="1 2">
    <name type="scientific">Parapedobacter deserti</name>
    <dbReference type="NCBI Taxonomy" id="1912957"/>
    <lineage>
        <taxon>Bacteria</taxon>
        <taxon>Pseudomonadati</taxon>
        <taxon>Bacteroidota</taxon>
        <taxon>Sphingobacteriia</taxon>
        <taxon>Sphingobacteriales</taxon>
        <taxon>Sphingobacteriaceae</taxon>
        <taxon>Parapedobacter</taxon>
    </lineage>
</organism>
<comment type="caution">
    <text evidence="1">The sequence shown here is derived from an EMBL/GenBank/DDBJ whole genome shotgun (WGS) entry which is preliminary data.</text>
</comment>
<protein>
    <submittedName>
        <fullName evidence="1">Uncharacterized protein</fullName>
    </submittedName>
</protein>
<gene>
    <name evidence="1" type="ORF">ACFOET_05530</name>
</gene>
<accession>A0ABV7JJM5</accession>
<dbReference type="RefSeq" id="WP_379020401.1">
    <property type="nucleotide sequence ID" value="NZ_JBHRTA010000012.1"/>
</dbReference>